<dbReference type="PANTHER" id="PTHR33204">
    <property type="entry name" value="TRANSCRIPTIONAL REGULATOR, MARR FAMILY"/>
    <property type="match status" value="1"/>
</dbReference>
<dbReference type="Gene3D" id="1.10.10.10">
    <property type="entry name" value="Winged helix-like DNA-binding domain superfamily/Winged helix DNA-binding domain"/>
    <property type="match status" value="1"/>
</dbReference>
<dbReference type="OrthoDB" id="9792527at2"/>
<organism evidence="5 6">
    <name type="scientific">Stackebrandtia albiflava</name>
    <dbReference type="NCBI Taxonomy" id="406432"/>
    <lineage>
        <taxon>Bacteria</taxon>
        <taxon>Bacillati</taxon>
        <taxon>Actinomycetota</taxon>
        <taxon>Actinomycetes</taxon>
        <taxon>Glycomycetales</taxon>
        <taxon>Glycomycetaceae</taxon>
        <taxon>Stackebrandtia</taxon>
    </lineage>
</organism>
<dbReference type="PROSITE" id="PS51118">
    <property type="entry name" value="HTH_HXLR"/>
    <property type="match status" value="1"/>
</dbReference>
<dbReference type="InterPro" id="IPR002577">
    <property type="entry name" value="HTH_HxlR"/>
</dbReference>
<dbReference type="Proteomes" id="UP000321617">
    <property type="component" value="Unassembled WGS sequence"/>
</dbReference>
<dbReference type="InterPro" id="IPR036388">
    <property type="entry name" value="WH-like_DNA-bd_sf"/>
</dbReference>
<keyword evidence="6" id="KW-1185">Reference proteome</keyword>
<proteinExistence type="predicted"/>
<evidence type="ECO:0000256" key="2">
    <source>
        <dbReference type="ARBA" id="ARBA00023125"/>
    </source>
</evidence>
<dbReference type="InterPro" id="IPR036390">
    <property type="entry name" value="WH_DNA-bd_sf"/>
</dbReference>
<accession>A0A562URC2</accession>
<dbReference type="GO" id="GO:0003677">
    <property type="term" value="F:DNA binding"/>
    <property type="evidence" value="ECO:0007669"/>
    <property type="project" value="UniProtKB-KW"/>
</dbReference>
<evidence type="ECO:0000259" key="4">
    <source>
        <dbReference type="PROSITE" id="PS51118"/>
    </source>
</evidence>
<protein>
    <submittedName>
        <fullName evidence="5">HxlR family transcriptional regulator</fullName>
    </submittedName>
</protein>
<reference evidence="5 6" key="1">
    <citation type="journal article" date="2013" name="Stand. Genomic Sci.">
        <title>Genomic Encyclopedia of Type Strains, Phase I: The one thousand microbial genomes (KMG-I) project.</title>
        <authorList>
            <person name="Kyrpides N.C."/>
            <person name="Woyke T."/>
            <person name="Eisen J.A."/>
            <person name="Garrity G."/>
            <person name="Lilburn T.G."/>
            <person name="Beck B.J."/>
            <person name="Whitman W.B."/>
            <person name="Hugenholtz P."/>
            <person name="Klenk H.P."/>
        </authorList>
    </citation>
    <scope>NUCLEOTIDE SEQUENCE [LARGE SCALE GENOMIC DNA]</scope>
    <source>
        <strain evidence="5 6">DSM 45044</strain>
    </source>
</reference>
<feature type="domain" description="HTH hxlR-type" evidence="4">
    <location>
        <begin position="19"/>
        <end position="118"/>
    </location>
</feature>
<dbReference type="SUPFAM" id="SSF46785">
    <property type="entry name" value="Winged helix' DNA-binding domain"/>
    <property type="match status" value="1"/>
</dbReference>
<comment type="caution">
    <text evidence="5">The sequence shown here is derived from an EMBL/GenBank/DDBJ whole genome shotgun (WGS) entry which is preliminary data.</text>
</comment>
<keyword evidence="2" id="KW-0238">DNA-binding</keyword>
<name>A0A562URC2_9ACTN</name>
<keyword evidence="1" id="KW-0805">Transcription regulation</keyword>
<dbReference type="RefSeq" id="WP_147142407.1">
    <property type="nucleotide sequence ID" value="NZ_BAABIJ010000004.1"/>
</dbReference>
<sequence>MVRLRGPLADRSRWRADECSIAKAMDAIGNRSTMLILREAWYGTTRFDDFAARAGVTDAVAAARLRRLVELGVLAKRPYREPGRRTRDEYVLTGAGRELVPVLIALMQWGDRHLQRDGGPLDVVDDDTGEPVTLVPATASGVVKDVDGLAMTVNRAWRGAADPPG</sequence>
<gene>
    <name evidence="5" type="ORF">LX16_4393</name>
</gene>
<keyword evidence="3" id="KW-0804">Transcription</keyword>
<dbReference type="EMBL" id="VLLL01000008">
    <property type="protein sequence ID" value="TWJ08172.1"/>
    <property type="molecule type" value="Genomic_DNA"/>
</dbReference>
<evidence type="ECO:0000256" key="1">
    <source>
        <dbReference type="ARBA" id="ARBA00023015"/>
    </source>
</evidence>
<dbReference type="PANTHER" id="PTHR33204:SF18">
    <property type="entry name" value="TRANSCRIPTIONAL REGULATORY PROTEIN"/>
    <property type="match status" value="1"/>
</dbReference>
<evidence type="ECO:0000256" key="3">
    <source>
        <dbReference type="ARBA" id="ARBA00023163"/>
    </source>
</evidence>
<evidence type="ECO:0000313" key="5">
    <source>
        <dbReference type="EMBL" id="TWJ08172.1"/>
    </source>
</evidence>
<dbReference type="Pfam" id="PF01638">
    <property type="entry name" value="HxlR"/>
    <property type="match status" value="1"/>
</dbReference>
<evidence type="ECO:0000313" key="6">
    <source>
        <dbReference type="Proteomes" id="UP000321617"/>
    </source>
</evidence>
<dbReference type="AlphaFoldDB" id="A0A562URC2"/>